<reference evidence="9" key="2">
    <citation type="submission" date="2025-08" db="UniProtKB">
        <authorList>
            <consortium name="Ensembl"/>
        </authorList>
    </citation>
    <scope>IDENTIFICATION</scope>
</reference>
<evidence type="ECO:0000259" key="8">
    <source>
        <dbReference type="PROSITE" id="PS50929"/>
    </source>
</evidence>
<feature type="region of interest" description="Disordered" evidence="6">
    <location>
        <begin position="68"/>
        <end position="96"/>
    </location>
</feature>
<dbReference type="Pfam" id="PF00664">
    <property type="entry name" value="ABC_membrane"/>
    <property type="match status" value="2"/>
</dbReference>
<evidence type="ECO:0000256" key="3">
    <source>
        <dbReference type="ARBA" id="ARBA00022840"/>
    </source>
</evidence>
<reference evidence="10" key="1">
    <citation type="journal article" date="2018" name="PLoS ONE">
        <title>Chinook salmon (Oncorhynchus tshawytscha) genome and transcriptome.</title>
        <authorList>
            <person name="Christensen K.A."/>
            <person name="Leong J.S."/>
            <person name="Sakhrani D."/>
            <person name="Biagi C.A."/>
            <person name="Minkley D.R."/>
            <person name="Withler R.E."/>
            <person name="Rondeau E.B."/>
            <person name="Koop B.F."/>
            <person name="Devlin R.H."/>
        </authorList>
    </citation>
    <scope>NUCLEOTIDE SEQUENCE [LARGE SCALE GENOMIC DNA]</scope>
</reference>
<accession>A0AAZ3R8Q9</accession>
<evidence type="ECO:0000256" key="5">
    <source>
        <dbReference type="ARBA" id="ARBA00023136"/>
    </source>
</evidence>
<dbReference type="GO" id="GO:0016020">
    <property type="term" value="C:membrane"/>
    <property type="evidence" value="ECO:0007669"/>
    <property type="project" value="InterPro"/>
</dbReference>
<feature type="transmembrane region" description="Helical" evidence="7">
    <location>
        <begin position="479"/>
        <end position="505"/>
    </location>
</feature>
<dbReference type="GeneTree" id="ENSGT00940000157145"/>
<keyword evidence="3" id="KW-0067">ATP-binding</keyword>
<protein>
    <recommendedName>
        <fullName evidence="8">ABC transmembrane type-1 domain-containing protein</fullName>
    </recommendedName>
</protein>
<feature type="compositionally biased region" description="Basic and acidic residues" evidence="6">
    <location>
        <begin position="73"/>
        <end position="83"/>
    </location>
</feature>
<feature type="domain" description="ABC transmembrane type-1" evidence="8">
    <location>
        <begin position="220"/>
        <end position="401"/>
    </location>
</feature>
<gene>
    <name evidence="9" type="primary">BRAT1</name>
</gene>
<evidence type="ECO:0000256" key="1">
    <source>
        <dbReference type="ARBA" id="ARBA00022692"/>
    </source>
</evidence>
<evidence type="ECO:0000256" key="7">
    <source>
        <dbReference type="SAM" id="Phobius"/>
    </source>
</evidence>
<evidence type="ECO:0000256" key="6">
    <source>
        <dbReference type="SAM" id="MobiDB-lite"/>
    </source>
</evidence>
<dbReference type="AlphaFoldDB" id="A0AAZ3R8Q9"/>
<keyword evidence="10" id="KW-1185">Reference proteome</keyword>
<dbReference type="InterPro" id="IPR011527">
    <property type="entry name" value="ABC1_TM_dom"/>
</dbReference>
<evidence type="ECO:0000313" key="9">
    <source>
        <dbReference type="Ensembl" id="ENSOTSP00005137621.1"/>
    </source>
</evidence>
<dbReference type="Proteomes" id="UP000694402">
    <property type="component" value="Unassembled WGS sequence"/>
</dbReference>
<keyword evidence="5 7" id="KW-0472">Membrane</keyword>
<feature type="transmembrane region" description="Helical" evidence="7">
    <location>
        <begin position="525"/>
        <end position="546"/>
    </location>
</feature>
<organism evidence="9 10">
    <name type="scientific">Oncorhynchus tshawytscha</name>
    <name type="common">Chinook salmon</name>
    <name type="synonym">Salmo tshawytscha</name>
    <dbReference type="NCBI Taxonomy" id="74940"/>
    <lineage>
        <taxon>Eukaryota</taxon>
        <taxon>Metazoa</taxon>
        <taxon>Chordata</taxon>
        <taxon>Craniata</taxon>
        <taxon>Vertebrata</taxon>
        <taxon>Euteleostomi</taxon>
        <taxon>Actinopterygii</taxon>
        <taxon>Neopterygii</taxon>
        <taxon>Teleostei</taxon>
        <taxon>Protacanthopterygii</taxon>
        <taxon>Salmoniformes</taxon>
        <taxon>Salmonidae</taxon>
        <taxon>Salmoninae</taxon>
        <taxon>Oncorhynchus</taxon>
    </lineage>
</organism>
<reference evidence="9" key="3">
    <citation type="submission" date="2025-09" db="UniProtKB">
        <authorList>
            <consortium name="Ensembl"/>
        </authorList>
    </citation>
    <scope>IDENTIFICATION</scope>
</reference>
<proteinExistence type="predicted"/>
<name>A0AAZ3R8Q9_ONCTS</name>
<dbReference type="Ensembl" id="ENSOTST00005119587.1">
    <property type="protein sequence ID" value="ENSOTSP00005137621.1"/>
    <property type="gene ID" value="ENSOTSG00005051598.1"/>
</dbReference>
<dbReference type="InterPro" id="IPR050173">
    <property type="entry name" value="ABC_transporter_C-like"/>
</dbReference>
<feature type="transmembrane region" description="Helical" evidence="7">
    <location>
        <begin position="623"/>
        <end position="642"/>
    </location>
</feature>
<keyword evidence="4 7" id="KW-1133">Transmembrane helix</keyword>
<sequence>MSLRLSARWGGKQTPLERDVSFLSRLSYWWIYRVVSAGHRRGLQLSDLCCLGDEDSAQSLCSALQQQQQQQHRTTEGRSHSQESGEEESLGGNTSHPGVHLSGPALLCHLYGWLHPSLLQVTLLRMTSDLLALLPPQALRCGILYCENQPVFDWSGLTHALALLAAVVCHALVQQVCERHSRMTEVRVQTALTGALYKQALSRCSIPGCLPSPAPSLTPLRADVGRLAELPVSLSALWSSWVQGTVCVCLLWRELGPSSLAGLAVLLLLVPLTSAVQLRARLLQRSQESVRGERQQLMQEMLNGIKTVKLLVLEAWFQCRVGIAREKELETLRILGFLTAFSLLDRVCVPFLVCVSSLGVYVLVDDGNVLTASQVFTCVCLFTLLRSPFNLLPSLALHLTQTWHSLCHLDHFLFSQEVSHTENGTLSENGVKKSCLEEHSDRCSNETLRETEANTVPLPKHGVSSVCIRLYLHVCGLGWVLLTVLSQVCVCVVGVCQTGLLAVWTRQAKELQGLEEWRELRDSRLSVYAVLGLLQALSVCCVALAVTGGSLKASASLHSELLFAQLRLPLRFYQITPSSLVLRSLSQEMYVIDELVPANLLSWLSCWLQVFVTVLLIGYISPLFILIVPVLTYLFLTIQSYYRSVSGQVRRMVSDSASSLSSLLSESHRDEVTSGSHDDPLTRCYGALNEHLVCRYNCILLDRWVSVWLDAFAGLVLFLVSVTLLDSEVDPSTVGLVLTYTLSLREVLHLLVQASCGVESSAGAIQKMDQHAHMEREPPWSVPCRAPPSWPKEGVVEFRSYETELNPSPAELSFCTRTREKVGVVSRSGAELDAITSSLFRLVEGRRGVLMIDGVDISSVGLHDLRSRLAVIARVPTLFSCSLRSNLDPWGCHGDAQVWQALERCHLKERVSLLPGQLLYPLQHGGAGLSSSERRLLCVCRALLKGCVVLVVEDPVPPVDVHTERLLQSIIHTHFSHCTGLYLTQNPGNVTHTDRVLVLDGGRVAEFDCASALLRGEALFSQLLSETHRNQDTEEE</sequence>
<dbReference type="GO" id="GO:0005524">
    <property type="term" value="F:ATP binding"/>
    <property type="evidence" value="ECO:0007669"/>
    <property type="project" value="UniProtKB-KW"/>
</dbReference>
<evidence type="ECO:0000313" key="10">
    <source>
        <dbReference type="Proteomes" id="UP000694402"/>
    </source>
</evidence>
<dbReference type="PANTHER" id="PTHR24223:SF166">
    <property type="entry name" value="MULTIDRUG RESISTANCE-ASSOCIATED PROTEIN 1-LIKE"/>
    <property type="match status" value="1"/>
</dbReference>
<dbReference type="PROSITE" id="PS50929">
    <property type="entry name" value="ABC_TM1F"/>
    <property type="match status" value="2"/>
</dbReference>
<keyword evidence="1 7" id="KW-0812">Transmembrane</keyword>
<feature type="domain" description="ABC transmembrane type-1" evidence="8">
    <location>
        <begin position="481"/>
        <end position="667"/>
    </location>
</feature>
<dbReference type="GO" id="GO:0140359">
    <property type="term" value="F:ABC-type transporter activity"/>
    <property type="evidence" value="ECO:0007669"/>
    <property type="project" value="InterPro"/>
</dbReference>
<feature type="transmembrane region" description="Helical" evidence="7">
    <location>
        <begin position="705"/>
        <end position="725"/>
    </location>
</feature>
<evidence type="ECO:0000256" key="4">
    <source>
        <dbReference type="ARBA" id="ARBA00022989"/>
    </source>
</evidence>
<evidence type="ECO:0000256" key="2">
    <source>
        <dbReference type="ARBA" id="ARBA00022741"/>
    </source>
</evidence>
<keyword evidence="2" id="KW-0547">Nucleotide-binding</keyword>
<dbReference type="PANTHER" id="PTHR24223">
    <property type="entry name" value="ATP-BINDING CASSETTE SUB-FAMILY C"/>
    <property type="match status" value="1"/>
</dbReference>